<dbReference type="InterPro" id="IPR013328">
    <property type="entry name" value="6PGD_dom2"/>
</dbReference>
<dbReference type="InterPro" id="IPR029154">
    <property type="entry name" value="HIBADH-like_NADP-bd"/>
</dbReference>
<dbReference type="InterPro" id="IPR015815">
    <property type="entry name" value="HIBADH-related"/>
</dbReference>
<dbReference type="SUPFAM" id="SSF51735">
    <property type="entry name" value="NAD(P)-binding Rossmann-fold domains"/>
    <property type="match status" value="1"/>
</dbReference>
<reference evidence="6 7" key="1">
    <citation type="submission" date="2022-10" db="EMBL/GenBank/DDBJ databases">
        <title>The complete genomes of actinobacterial strains from the NBC collection.</title>
        <authorList>
            <person name="Joergensen T.S."/>
            <person name="Alvarez Arevalo M."/>
            <person name="Sterndorff E.B."/>
            <person name="Faurdal D."/>
            <person name="Vuksanovic O."/>
            <person name="Mourched A.-S."/>
            <person name="Charusanti P."/>
            <person name="Shaw S."/>
            <person name="Blin K."/>
            <person name="Weber T."/>
        </authorList>
    </citation>
    <scope>NUCLEOTIDE SEQUENCE [LARGE SCALE GENOMIC DNA]</scope>
    <source>
        <strain evidence="6 7">NBC_01413</strain>
    </source>
</reference>
<feature type="domain" description="6-phosphogluconate dehydrogenase NADP-binding" evidence="4">
    <location>
        <begin position="1"/>
        <end position="150"/>
    </location>
</feature>
<keyword evidence="7" id="KW-1185">Reference proteome</keyword>
<accession>A0ABZ1N2H3</accession>
<protein>
    <submittedName>
        <fullName evidence="6">NAD(P)-binding domain-containing protein</fullName>
    </submittedName>
</protein>
<dbReference type="InterPro" id="IPR036291">
    <property type="entry name" value="NAD(P)-bd_dom_sf"/>
</dbReference>
<dbReference type="EMBL" id="CP109527">
    <property type="protein sequence ID" value="WTY34150.1"/>
    <property type="molecule type" value="Genomic_DNA"/>
</dbReference>
<organism evidence="6 7">
    <name type="scientific">Nocardia salmonicida</name>
    <dbReference type="NCBI Taxonomy" id="53431"/>
    <lineage>
        <taxon>Bacteria</taxon>
        <taxon>Bacillati</taxon>
        <taxon>Actinomycetota</taxon>
        <taxon>Actinomycetes</taxon>
        <taxon>Mycobacteriales</taxon>
        <taxon>Nocardiaceae</taxon>
        <taxon>Nocardia</taxon>
    </lineage>
</organism>
<dbReference type="Gene3D" id="3.40.50.720">
    <property type="entry name" value="NAD(P)-binding Rossmann-like Domain"/>
    <property type="match status" value="1"/>
</dbReference>
<gene>
    <name evidence="6" type="ORF">OG308_22800</name>
</gene>
<keyword evidence="2" id="KW-0560">Oxidoreductase</keyword>
<comment type="similarity">
    <text evidence="1">Belongs to the HIBADH-related family.</text>
</comment>
<dbReference type="PIRSF" id="PIRSF000103">
    <property type="entry name" value="HIBADH"/>
    <property type="match status" value="1"/>
</dbReference>
<dbReference type="Pfam" id="PF14833">
    <property type="entry name" value="NAD_binding_11"/>
    <property type="match status" value="1"/>
</dbReference>
<evidence type="ECO:0000256" key="1">
    <source>
        <dbReference type="ARBA" id="ARBA00009080"/>
    </source>
</evidence>
<proteinExistence type="inferred from homology"/>
<evidence type="ECO:0000313" key="7">
    <source>
        <dbReference type="Proteomes" id="UP001621418"/>
    </source>
</evidence>
<dbReference type="SUPFAM" id="SSF48179">
    <property type="entry name" value="6-phosphogluconate dehydrogenase C-terminal domain-like"/>
    <property type="match status" value="1"/>
</dbReference>
<dbReference type="RefSeq" id="WP_405146428.1">
    <property type="nucleotide sequence ID" value="NZ_CP109527.1"/>
</dbReference>
<dbReference type="Gene3D" id="1.10.1040.10">
    <property type="entry name" value="N-(1-d-carboxylethyl)-l-norvaline Dehydrogenase, domain 2"/>
    <property type="match status" value="1"/>
</dbReference>
<feature type="domain" description="3-hydroxyisobutyrate dehydrogenase-like NAD-binding" evidence="5">
    <location>
        <begin position="153"/>
        <end position="247"/>
    </location>
</feature>
<evidence type="ECO:0000259" key="4">
    <source>
        <dbReference type="Pfam" id="PF03446"/>
    </source>
</evidence>
<evidence type="ECO:0000256" key="2">
    <source>
        <dbReference type="ARBA" id="ARBA00023002"/>
    </source>
</evidence>
<dbReference type="PANTHER" id="PTHR43060">
    <property type="entry name" value="3-HYDROXYISOBUTYRATE DEHYDROGENASE-LIKE 1, MITOCHONDRIAL-RELATED"/>
    <property type="match status" value="1"/>
</dbReference>
<dbReference type="InterPro" id="IPR006115">
    <property type="entry name" value="6PGDH_NADP-bd"/>
</dbReference>
<evidence type="ECO:0000259" key="5">
    <source>
        <dbReference type="Pfam" id="PF14833"/>
    </source>
</evidence>
<evidence type="ECO:0000313" key="6">
    <source>
        <dbReference type="EMBL" id="WTY34150.1"/>
    </source>
</evidence>
<keyword evidence="3" id="KW-0520">NAD</keyword>
<dbReference type="Pfam" id="PF03446">
    <property type="entry name" value="NAD_binding_2"/>
    <property type="match status" value="1"/>
</dbReference>
<name>A0ABZ1N2H3_9NOCA</name>
<dbReference type="InterPro" id="IPR008927">
    <property type="entry name" value="6-PGluconate_DH-like_C_sf"/>
</dbReference>
<sequence>MGAPMVGRLVAAGHEVRALGRSSGARKRVTASGAEPVSFTAAVGTGAAAVVICVFTDDQVREVCLDTPLLSSMPAGSVLIVHTTGSPRTIEDVAALAATRDISVVDAPISGGPPDIEAGALTLFAGGTEKAVARAGPVLRCYGDPVLHVGPLGTGQRVKLVNNALFAAQLGLVTEAVQLAARLGVDESTVLTALQHASGASRAAASVAAKGSVAAFSASVGEFIRKDVAVVRMLAAELGAPMGALDTAIDAQFLDSERRP</sequence>
<dbReference type="Proteomes" id="UP001621418">
    <property type="component" value="Chromosome"/>
</dbReference>
<evidence type="ECO:0000256" key="3">
    <source>
        <dbReference type="ARBA" id="ARBA00023027"/>
    </source>
</evidence>
<dbReference type="PANTHER" id="PTHR43060:SF15">
    <property type="entry name" value="3-HYDROXYISOBUTYRATE DEHYDROGENASE-LIKE 1, MITOCHONDRIAL-RELATED"/>
    <property type="match status" value="1"/>
</dbReference>